<evidence type="ECO:0000313" key="2">
    <source>
        <dbReference type="EMBL" id="KAK1655907.1"/>
    </source>
</evidence>
<feature type="compositionally biased region" description="Pro residues" evidence="1">
    <location>
        <begin position="102"/>
        <end position="111"/>
    </location>
</feature>
<dbReference type="Proteomes" id="UP001243989">
    <property type="component" value="Unassembled WGS sequence"/>
</dbReference>
<keyword evidence="3" id="KW-1185">Reference proteome</keyword>
<reference evidence="2" key="1">
    <citation type="submission" date="2021-06" db="EMBL/GenBank/DDBJ databases">
        <title>Comparative genomics, transcriptomics and evolutionary studies reveal genomic signatures of adaptation to plant cell wall in hemibiotrophic fungi.</title>
        <authorList>
            <consortium name="DOE Joint Genome Institute"/>
            <person name="Baroncelli R."/>
            <person name="Diaz J.F."/>
            <person name="Benocci T."/>
            <person name="Peng M."/>
            <person name="Battaglia E."/>
            <person name="Haridas S."/>
            <person name="Andreopoulos W."/>
            <person name="Labutti K."/>
            <person name="Pangilinan J."/>
            <person name="Floch G.L."/>
            <person name="Makela M.R."/>
            <person name="Henrissat B."/>
            <person name="Grigoriev I.V."/>
            <person name="Crouch J.A."/>
            <person name="De Vries R.P."/>
            <person name="Sukno S.A."/>
            <person name="Thon M.R."/>
        </authorList>
    </citation>
    <scope>NUCLEOTIDE SEQUENCE</scope>
    <source>
        <strain evidence="2">CBS 102054</strain>
    </source>
</reference>
<accession>A0AAJ0ELU2</accession>
<gene>
    <name evidence="2" type="ORF">BDP81DRAFT_12122</name>
</gene>
<dbReference type="GeneID" id="85466471"/>
<evidence type="ECO:0000313" key="3">
    <source>
        <dbReference type="Proteomes" id="UP001243989"/>
    </source>
</evidence>
<sequence>MRLVGEFVLSPPTPTDTSISHQHESHEHRIGTSKSYTGARRDICLPAYLPTCIQARGIPTARYFAFRLSTICTILARPTKQSYCKSPKTTKTKRSRLSTAPDPFPTGPRFPPTRRCRPSHSMSWYMTGMHETPNQTAPATAHSLPRKMHGTAFGPSMVQLFQSFRRVSACVLVLCVW</sequence>
<dbReference type="EMBL" id="JAHMHQ010000001">
    <property type="protein sequence ID" value="KAK1655907.1"/>
    <property type="molecule type" value="Genomic_DNA"/>
</dbReference>
<dbReference type="AlphaFoldDB" id="A0AAJ0ELU2"/>
<feature type="region of interest" description="Disordered" evidence="1">
    <location>
        <begin position="1"/>
        <end position="33"/>
    </location>
</feature>
<comment type="caution">
    <text evidence="2">The sequence shown here is derived from an EMBL/GenBank/DDBJ whole genome shotgun (WGS) entry which is preliminary data.</text>
</comment>
<name>A0AAJ0ELU2_9PEZI</name>
<dbReference type="RefSeq" id="XP_060451951.1">
    <property type="nucleotide sequence ID" value="XM_060581609.1"/>
</dbReference>
<proteinExistence type="predicted"/>
<organism evidence="2 3">
    <name type="scientific">Colletotrichum phormii</name>
    <dbReference type="NCBI Taxonomy" id="359342"/>
    <lineage>
        <taxon>Eukaryota</taxon>
        <taxon>Fungi</taxon>
        <taxon>Dikarya</taxon>
        <taxon>Ascomycota</taxon>
        <taxon>Pezizomycotina</taxon>
        <taxon>Sordariomycetes</taxon>
        <taxon>Hypocreomycetidae</taxon>
        <taxon>Glomerellales</taxon>
        <taxon>Glomerellaceae</taxon>
        <taxon>Colletotrichum</taxon>
        <taxon>Colletotrichum acutatum species complex</taxon>
    </lineage>
</organism>
<protein>
    <submittedName>
        <fullName evidence="2">Uncharacterized protein</fullName>
    </submittedName>
</protein>
<feature type="region of interest" description="Disordered" evidence="1">
    <location>
        <begin position="83"/>
        <end position="116"/>
    </location>
</feature>
<evidence type="ECO:0000256" key="1">
    <source>
        <dbReference type="SAM" id="MobiDB-lite"/>
    </source>
</evidence>
<feature type="compositionally biased region" description="Basic and acidic residues" evidence="1">
    <location>
        <begin position="21"/>
        <end position="30"/>
    </location>
</feature>